<dbReference type="PANTHER" id="PTHR14465">
    <property type="entry name" value="IQ DOMAIN-CONTAINING PROTEIN H"/>
    <property type="match status" value="1"/>
</dbReference>
<dbReference type="InterPro" id="IPR056855">
    <property type="entry name" value="ATP-grasp_IQCH"/>
</dbReference>
<name>A0A9P1BT91_9DINO</name>
<feature type="region of interest" description="Disordered" evidence="1">
    <location>
        <begin position="184"/>
        <end position="210"/>
    </location>
</feature>
<dbReference type="EMBL" id="CAMXCT030000446">
    <property type="protein sequence ID" value="CAL4766272.1"/>
    <property type="molecule type" value="Genomic_DNA"/>
</dbReference>
<sequence length="997" mass="109882">MLASPQLSVYDVLRQSKQFPCSVARDPQLSTEYIPPRKRSSSGPPPPRPVRPIAPPATGRAASTGQRRPVRQPTGGHQRSGKTTNRKRLLPKMNRLDPLADPPALTESDLETGLLDLAMRGFIPQTADLTPAMERGMPCLMQQPAAFYDQGMKQLPRLDEAEHLAQVKLDLRAHILRTLAPPEEIPAQSDSFKAHPRLPPLPGRPPNAMPASAMPALPSGPGAGSVAEAYGTFCTELLEAVDVADLSAEVPALPPPPTQAEIEAAAVTRISASWRGCCQRRRYAEHLRKHNAAVRIQSGWHTCCIRSATRKELLRKEEEERKVQTMMMYQLGQDWFQAKALRRVEVHVCSLSIAEHRRRHMDSYQVLQASQIARIFRLADSKRDIIFVAPKHIHEDVLDYYSKIMQFRGIQNPPGRFQVVVPENMDMKDKFSLTQALLCSPKALKRIGRLVRNRMAMLIPEVVTHLEAKLSNTLRLPLIGPSARNMSLLSSKSNGKKLAQMAELPIGPWAVDIYDEDEFYNSLAGLVVKHPEVRTWLFKIDDERSSRGTAYIDLLKMQQVSHSAHASAPALLGGGVEDFTEPAVIGADAGEVRAMLQHYVPRRVTLCNRQVYGDFASWLAEACRIGCVIQAVPEHLISQTSVHFQVAPDGAVDVLGTSETVTSTPFVRAASWYPHTRGSYQVLQEVGLRLGRSLAAKGLVGFASADVVFFDNPNFDVTEQSLQEHRDSPAIIGSDTPENPEDLMFADLRSPSPDMSVATGEMPGPVELPQSRQADYEAALCHQEYRERPMDLVSLILGPHRHQGHQVGASSSSPFACWLVDIDVRLTDEAAMLFPLKFIGQVKAEPSQGLMHLTPEAAQSRELDTLYDLTEEERSSRLQRWAMITHVAAAPQLERMSHQVLFQAAKMRGVSFDLFHNTGCIFTFLDVVHNLFSLMAVEKSPEACARKMSAALAAIAEGPKGVVGAKAPRPPKVGAGEATDLLTLADVQMALRAPSAA</sequence>
<evidence type="ECO:0000259" key="2">
    <source>
        <dbReference type="Pfam" id="PF24923"/>
    </source>
</evidence>
<feature type="compositionally biased region" description="Pro residues" evidence="1">
    <location>
        <begin position="197"/>
        <end position="208"/>
    </location>
</feature>
<feature type="domain" description="IQCH-like ATP-grasp" evidence="2">
    <location>
        <begin position="487"/>
        <end position="714"/>
    </location>
</feature>
<dbReference type="AlphaFoldDB" id="A0A9P1BT91"/>
<reference evidence="4" key="2">
    <citation type="submission" date="2024-04" db="EMBL/GenBank/DDBJ databases">
        <authorList>
            <person name="Chen Y."/>
            <person name="Shah S."/>
            <person name="Dougan E. K."/>
            <person name="Thang M."/>
            <person name="Chan C."/>
        </authorList>
    </citation>
    <scope>NUCLEOTIDE SEQUENCE [LARGE SCALE GENOMIC DNA]</scope>
</reference>
<evidence type="ECO:0000256" key="1">
    <source>
        <dbReference type="SAM" id="MobiDB-lite"/>
    </source>
</evidence>
<dbReference type="Gene3D" id="1.20.5.190">
    <property type="match status" value="1"/>
</dbReference>
<proteinExistence type="predicted"/>
<protein>
    <submittedName>
        <fullName evidence="5">IQ domain-containing protein H (Testis development protein NYD-SP5)</fullName>
    </submittedName>
</protein>
<dbReference type="PROSITE" id="PS50096">
    <property type="entry name" value="IQ"/>
    <property type="match status" value="1"/>
</dbReference>
<reference evidence="3" key="1">
    <citation type="submission" date="2022-10" db="EMBL/GenBank/DDBJ databases">
        <authorList>
            <person name="Chen Y."/>
            <person name="Dougan E. K."/>
            <person name="Chan C."/>
            <person name="Rhodes N."/>
            <person name="Thang M."/>
        </authorList>
    </citation>
    <scope>NUCLEOTIDE SEQUENCE</scope>
</reference>
<dbReference type="Proteomes" id="UP001152797">
    <property type="component" value="Unassembled WGS sequence"/>
</dbReference>
<feature type="compositionally biased region" description="Pro residues" evidence="1">
    <location>
        <begin position="43"/>
        <end position="55"/>
    </location>
</feature>
<accession>A0A9P1BT91</accession>
<dbReference type="OrthoDB" id="2117703at2759"/>
<dbReference type="InterPro" id="IPR038752">
    <property type="entry name" value="IQCH"/>
</dbReference>
<dbReference type="PANTHER" id="PTHR14465:SF0">
    <property type="entry name" value="IQ DOMAIN-CONTAINING PROTEIN H"/>
    <property type="match status" value="1"/>
</dbReference>
<keyword evidence="6" id="KW-1185">Reference proteome</keyword>
<organism evidence="3">
    <name type="scientific">Cladocopium goreaui</name>
    <dbReference type="NCBI Taxonomy" id="2562237"/>
    <lineage>
        <taxon>Eukaryota</taxon>
        <taxon>Sar</taxon>
        <taxon>Alveolata</taxon>
        <taxon>Dinophyceae</taxon>
        <taxon>Suessiales</taxon>
        <taxon>Symbiodiniaceae</taxon>
        <taxon>Cladocopium</taxon>
    </lineage>
</organism>
<evidence type="ECO:0000313" key="3">
    <source>
        <dbReference type="EMBL" id="CAI3978960.1"/>
    </source>
</evidence>
<comment type="caution">
    <text evidence="3">The sequence shown here is derived from an EMBL/GenBank/DDBJ whole genome shotgun (WGS) entry which is preliminary data.</text>
</comment>
<evidence type="ECO:0000313" key="5">
    <source>
        <dbReference type="EMBL" id="CAL4766272.1"/>
    </source>
</evidence>
<evidence type="ECO:0000313" key="4">
    <source>
        <dbReference type="EMBL" id="CAL1132335.1"/>
    </source>
</evidence>
<dbReference type="EMBL" id="CAMXCT020000446">
    <property type="protein sequence ID" value="CAL1132335.1"/>
    <property type="molecule type" value="Genomic_DNA"/>
</dbReference>
<dbReference type="EMBL" id="CAMXCT010000446">
    <property type="protein sequence ID" value="CAI3978960.1"/>
    <property type="molecule type" value="Genomic_DNA"/>
</dbReference>
<gene>
    <name evidence="3" type="ORF">C1SCF055_LOCUS6948</name>
</gene>
<feature type="region of interest" description="Disordered" evidence="1">
    <location>
        <begin position="23"/>
        <end position="105"/>
    </location>
</feature>
<evidence type="ECO:0000313" key="6">
    <source>
        <dbReference type="Proteomes" id="UP001152797"/>
    </source>
</evidence>
<dbReference type="Pfam" id="PF24923">
    <property type="entry name" value="ATP-grasp_IQCH"/>
    <property type="match status" value="1"/>
</dbReference>